<comment type="caution">
    <text evidence="1">The sequence shown here is derived from an EMBL/GenBank/DDBJ whole genome shotgun (WGS) entry which is preliminary data.</text>
</comment>
<name>A0ACC0TAA3_POPTR</name>
<evidence type="ECO:0000313" key="1">
    <source>
        <dbReference type="EMBL" id="KAI9398224.1"/>
    </source>
</evidence>
<evidence type="ECO:0000313" key="2">
    <source>
        <dbReference type="Proteomes" id="UP000006729"/>
    </source>
</evidence>
<sequence length="825" mass="92778">MSRICVKNLPKYVAEDRLREYFSQKGEVTDAKIMRTADGKSRQFAFVGFRTEREAEDAIKYFNKSYLDTCRIVCEIARKVGDPDIPRPWSRYSKQKEEKLSEDENNVTGSKSLDVKGAKDEKKKNKDNEKGNEIDDPRLQEFLQVMQPRAKSKLWENDSIVSHTADINGEVGKKGSQGKKEGKEKLVPVEVEIDKGNSDTDEESNDPARDEAVSDMDYFRSRVKKELSDSESESGGSDDDDDDDKNDNCNDKDEDSDLSNESLQRGNVAQAEVAEDTHAEDHENPSSTLKDEKEEILETCRLFVRNLPYTAIEDELEEHFSKFGNISQVHLVVDKDTKRSKGLAYIHYTLPESAARLESAPPTLLHCRTSDLLSQGSNTLKQRRQEEKKAAEASGDTRAWNSFFFHHDTVIENIARRHGVSKSDLLDREADDLAVRVALGETQVIAETKKALTNAGVNITALEEIAAGKKDGMKRSNHVLLVKNLPYGSSEVELAEKFGKFGSLDKIILPPTKTLALVVFLEPSEARAAFKGLAYKQYKGVPLYLEWAPANILSQSSTSKSDEKSDAAVGEHDAKRVILEQSVEGISEMDIDPDRIESRSLFVKNLNFKTADESLKKHFSEHMKEGRIQSVRIKKHMKKGKNVSMGFGFIEFDSVETATNICRDLQGTVLDGHALILQLCHAKKDEHSVKKAGKDKSSTKLLVRNVAFEATEKDLRQLFGPFGQIKSLRLPMKFGNHRGFAFVEYVTKQEAQNALQALSSTHLYGRHLVLERAKEGESLEELRARTAAQFTDEQNGLQNPAKLSKKRKDITMLDEGSMKFQRVTD</sequence>
<gene>
    <name evidence="1" type="ORF">POPTR_003G149600v4</name>
</gene>
<accession>A0ACC0TAA3</accession>
<protein>
    <submittedName>
        <fullName evidence="1">Uncharacterized protein</fullName>
    </submittedName>
</protein>
<proteinExistence type="predicted"/>
<organism evidence="1 2">
    <name type="scientific">Populus trichocarpa</name>
    <name type="common">Western balsam poplar</name>
    <name type="synonym">Populus balsamifera subsp. trichocarpa</name>
    <dbReference type="NCBI Taxonomy" id="3694"/>
    <lineage>
        <taxon>Eukaryota</taxon>
        <taxon>Viridiplantae</taxon>
        <taxon>Streptophyta</taxon>
        <taxon>Embryophyta</taxon>
        <taxon>Tracheophyta</taxon>
        <taxon>Spermatophyta</taxon>
        <taxon>Magnoliopsida</taxon>
        <taxon>eudicotyledons</taxon>
        <taxon>Gunneridae</taxon>
        <taxon>Pentapetalae</taxon>
        <taxon>rosids</taxon>
        <taxon>fabids</taxon>
        <taxon>Malpighiales</taxon>
        <taxon>Salicaceae</taxon>
        <taxon>Saliceae</taxon>
        <taxon>Populus</taxon>
    </lineage>
</organism>
<dbReference type="Proteomes" id="UP000006729">
    <property type="component" value="Chromosome 3"/>
</dbReference>
<dbReference type="EMBL" id="CM009292">
    <property type="protein sequence ID" value="KAI9398224.1"/>
    <property type="molecule type" value="Genomic_DNA"/>
</dbReference>
<keyword evidence="2" id="KW-1185">Reference proteome</keyword>
<reference evidence="1 2" key="1">
    <citation type="journal article" date="2006" name="Science">
        <title>The genome of black cottonwood, Populus trichocarpa (Torr. &amp; Gray).</title>
        <authorList>
            <person name="Tuskan G.A."/>
            <person name="Difazio S."/>
            <person name="Jansson S."/>
            <person name="Bohlmann J."/>
            <person name="Grigoriev I."/>
            <person name="Hellsten U."/>
            <person name="Putnam N."/>
            <person name="Ralph S."/>
            <person name="Rombauts S."/>
            <person name="Salamov A."/>
            <person name="Schein J."/>
            <person name="Sterck L."/>
            <person name="Aerts A."/>
            <person name="Bhalerao R.R."/>
            <person name="Bhalerao R.P."/>
            <person name="Blaudez D."/>
            <person name="Boerjan W."/>
            <person name="Brun A."/>
            <person name="Brunner A."/>
            <person name="Busov V."/>
            <person name="Campbell M."/>
            <person name="Carlson J."/>
            <person name="Chalot M."/>
            <person name="Chapman J."/>
            <person name="Chen G.L."/>
            <person name="Cooper D."/>
            <person name="Coutinho P.M."/>
            <person name="Couturier J."/>
            <person name="Covert S."/>
            <person name="Cronk Q."/>
            <person name="Cunningham R."/>
            <person name="Davis J."/>
            <person name="Degroeve S."/>
            <person name="Dejardin A."/>
            <person name="Depamphilis C."/>
            <person name="Detter J."/>
            <person name="Dirks B."/>
            <person name="Dubchak I."/>
            <person name="Duplessis S."/>
            <person name="Ehlting J."/>
            <person name="Ellis B."/>
            <person name="Gendler K."/>
            <person name="Goodstein D."/>
            <person name="Gribskov M."/>
            <person name="Grimwood J."/>
            <person name="Groover A."/>
            <person name="Gunter L."/>
            <person name="Hamberger B."/>
            <person name="Heinze B."/>
            <person name="Helariutta Y."/>
            <person name="Henrissat B."/>
            <person name="Holligan D."/>
            <person name="Holt R."/>
            <person name="Huang W."/>
            <person name="Islam-Faridi N."/>
            <person name="Jones S."/>
            <person name="Jones-Rhoades M."/>
            <person name="Jorgensen R."/>
            <person name="Joshi C."/>
            <person name="Kangasjarvi J."/>
            <person name="Karlsson J."/>
            <person name="Kelleher C."/>
            <person name="Kirkpatrick R."/>
            <person name="Kirst M."/>
            <person name="Kohler A."/>
            <person name="Kalluri U."/>
            <person name="Larimer F."/>
            <person name="Leebens-Mack J."/>
            <person name="Leple J.C."/>
            <person name="Locascio P."/>
            <person name="Lou Y."/>
            <person name="Lucas S."/>
            <person name="Martin F."/>
            <person name="Montanini B."/>
            <person name="Napoli C."/>
            <person name="Nelson D.R."/>
            <person name="Nelson C."/>
            <person name="Nieminen K."/>
            <person name="Nilsson O."/>
            <person name="Pereda V."/>
            <person name="Peter G."/>
            <person name="Philippe R."/>
            <person name="Pilate G."/>
            <person name="Poliakov A."/>
            <person name="Razumovskaya J."/>
            <person name="Richardson P."/>
            <person name="Rinaldi C."/>
            <person name="Ritland K."/>
            <person name="Rouze P."/>
            <person name="Ryaboy D."/>
            <person name="Schmutz J."/>
            <person name="Schrader J."/>
            <person name="Segerman B."/>
            <person name="Shin H."/>
            <person name="Siddiqui A."/>
            <person name="Sterky F."/>
            <person name="Terry A."/>
            <person name="Tsai C.J."/>
            <person name="Uberbacher E."/>
            <person name="Unneberg P."/>
            <person name="Vahala J."/>
            <person name="Wall K."/>
            <person name="Wessler S."/>
            <person name="Yang G."/>
            <person name="Yin T."/>
            <person name="Douglas C."/>
            <person name="Marra M."/>
            <person name="Sandberg G."/>
            <person name="Van de Peer Y."/>
            <person name="Rokhsar D."/>
        </authorList>
    </citation>
    <scope>NUCLEOTIDE SEQUENCE [LARGE SCALE GENOMIC DNA]</scope>
    <source>
        <strain evidence="2">cv. Nisqually</strain>
    </source>
</reference>